<keyword evidence="4 11" id="KW-0812">Transmembrane</keyword>
<dbReference type="Pfam" id="PF01545">
    <property type="entry name" value="Cation_efflux"/>
    <property type="match status" value="1"/>
</dbReference>
<dbReference type="Gene3D" id="1.20.1510.10">
    <property type="entry name" value="Cation efflux protein transmembrane domain"/>
    <property type="match status" value="1"/>
</dbReference>
<evidence type="ECO:0000256" key="8">
    <source>
        <dbReference type="ARBA" id="ARBA00023065"/>
    </source>
</evidence>
<keyword evidence="14" id="KW-1185">Reference proteome</keyword>
<dbReference type="SUPFAM" id="SSF52343">
    <property type="entry name" value="Ferredoxin reductase-like, C-terminal NADP-linked domain"/>
    <property type="match status" value="1"/>
</dbReference>
<dbReference type="AlphaFoldDB" id="A0A1V8T2W9"/>
<evidence type="ECO:0000256" key="5">
    <source>
        <dbReference type="ARBA" id="ARBA00022982"/>
    </source>
</evidence>
<comment type="subcellular location">
    <subcellularLocation>
        <location evidence="1">Membrane</location>
        <topology evidence="1">Multi-pass membrane protein</topology>
    </subcellularLocation>
</comment>
<dbReference type="SFLD" id="SFLDS00052">
    <property type="entry name" value="Ferric_Reductase_Domain"/>
    <property type="match status" value="1"/>
</dbReference>
<dbReference type="STRING" id="1507870.A0A1V8T2W9"/>
<comment type="caution">
    <text evidence="13">The sequence shown here is derived from an EMBL/GenBank/DDBJ whole genome shotgun (WGS) entry which is preliminary data.</text>
</comment>
<dbReference type="PANTHER" id="PTHR32361:SF12">
    <property type="entry name" value="PUTATIVE (AFU_ORTHOLOGUE AFUA_1G14340)-RELATED"/>
    <property type="match status" value="1"/>
</dbReference>
<dbReference type="SFLD" id="SFLDG01168">
    <property type="entry name" value="Ferric_reductase_subgroup_(FRE"/>
    <property type="match status" value="1"/>
</dbReference>
<dbReference type="Gene3D" id="3.40.50.80">
    <property type="entry name" value="Nucleotide-binding domain of ferredoxin-NADP reductase (FNR) module"/>
    <property type="match status" value="1"/>
</dbReference>
<feature type="transmembrane region" description="Helical" evidence="11">
    <location>
        <begin position="906"/>
        <end position="926"/>
    </location>
</feature>
<dbReference type="Pfam" id="PF08022">
    <property type="entry name" value="FAD_binding_8"/>
    <property type="match status" value="1"/>
</dbReference>
<evidence type="ECO:0000256" key="2">
    <source>
        <dbReference type="ARBA" id="ARBA00006278"/>
    </source>
</evidence>
<keyword evidence="9 11" id="KW-0472">Membrane</keyword>
<dbReference type="InterPro" id="IPR036837">
    <property type="entry name" value="Cation_efflux_CTD_sf"/>
</dbReference>
<dbReference type="FunCoup" id="A0A1V8T2W9">
    <property type="interactions" value="610"/>
</dbReference>
<dbReference type="InterPro" id="IPR013112">
    <property type="entry name" value="FAD-bd_8"/>
</dbReference>
<dbReference type="InterPro" id="IPR058533">
    <property type="entry name" value="Cation_efflux_TM"/>
</dbReference>
<keyword evidence="6 11" id="KW-1133">Transmembrane helix</keyword>
<evidence type="ECO:0000256" key="1">
    <source>
        <dbReference type="ARBA" id="ARBA00004141"/>
    </source>
</evidence>
<keyword evidence="5" id="KW-0249">Electron transport</keyword>
<dbReference type="InterPro" id="IPR027469">
    <property type="entry name" value="Cation_efflux_TMD_sf"/>
</dbReference>
<dbReference type="PROSITE" id="PS51384">
    <property type="entry name" value="FAD_FR"/>
    <property type="match status" value="1"/>
</dbReference>
<dbReference type="FunFam" id="1.20.1510.10:FF:000005">
    <property type="entry name" value="Putative Cation diffusion facilitator 1"/>
    <property type="match status" value="1"/>
</dbReference>
<dbReference type="InParanoid" id="A0A1V8T2W9"/>
<dbReference type="InterPro" id="IPR013130">
    <property type="entry name" value="Fe3_Rdtase_TM_dom"/>
</dbReference>
<proteinExistence type="inferred from homology"/>
<evidence type="ECO:0000256" key="7">
    <source>
        <dbReference type="ARBA" id="ARBA00023002"/>
    </source>
</evidence>
<evidence type="ECO:0000256" key="3">
    <source>
        <dbReference type="ARBA" id="ARBA00022448"/>
    </source>
</evidence>
<dbReference type="GO" id="GO:0006879">
    <property type="term" value="P:intracellular iron ion homeostasis"/>
    <property type="evidence" value="ECO:0007669"/>
    <property type="project" value="TreeGrafter"/>
</dbReference>
<feature type="transmembrane region" description="Helical" evidence="11">
    <location>
        <begin position="946"/>
        <end position="962"/>
    </location>
</feature>
<dbReference type="Pfam" id="PF16916">
    <property type="entry name" value="ZT_dimer"/>
    <property type="match status" value="1"/>
</dbReference>
<evidence type="ECO:0000256" key="6">
    <source>
        <dbReference type="ARBA" id="ARBA00022989"/>
    </source>
</evidence>
<dbReference type="SUPFAM" id="SSF161111">
    <property type="entry name" value="Cation efflux protein transmembrane domain-like"/>
    <property type="match status" value="1"/>
</dbReference>
<comment type="similarity">
    <text evidence="2">Belongs to the ferric reductase (FRE) family.</text>
</comment>
<feature type="transmembrane region" description="Helical" evidence="11">
    <location>
        <begin position="797"/>
        <end position="818"/>
    </location>
</feature>
<dbReference type="GO" id="GO:0005886">
    <property type="term" value="C:plasma membrane"/>
    <property type="evidence" value="ECO:0007669"/>
    <property type="project" value="TreeGrafter"/>
</dbReference>
<gene>
    <name evidence="13" type="ORF">B0A48_09861</name>
</gene>
<accession>A0A1V8T2W9</accession>
<name>A0A1V8T2W9_9PEZI</name>
<evidence type="ECO:0000256" key="9">
    <source>
        <dbReference type="ARBA" id="ARBA00023136"/>
    </source>
</evidence>
<protein>
    <recommendedName>
        <fullName evidence="12">FAD-binding FR-type domain-containing protein</fullName>
    </recommendedName>
</protein>
<dbReference type="GO" id="GO:0006826">
    <property type="term" value="P:iron ion transport"/>
    <property type="evidence" value="ECO:0007669"/>
    <property type="project" value="TreeGrafter"/>
</dbReference>
<feature type="domain" description="FAD-binding FR-type" evidence="12">
    <location>
        <begin position="358"/>
        <end position="536"/>
    </location>
</feature>
<keyword evidence="3" id="KW-0813">Transport</keyword>
<dbReference type="FunFam" id="3.30.70.1350:FF:000003">
    <property type="entry name" value="Cation diffusion facilitator 1"/>
    <property type="match status" value="1"/>
</dbReference>
<dbReference type="InterPro" id="IPR017927">
    <property type="entry name" value="FAD-bd_FR_type"/>
</dbReference>
<dbReference type="PANTHER" id="PTHR32361">
    <property type="entry name" value="FERRIC/CUPRIC REDUCTASE TRANSMEMBRANE COMPONENT"/>
    <property type="match status" value="1"/>
</dbReference>
<dbReference type="InterPro" id="IPR039261">
    <property type="entry name" value="FNR_nucleotide-bd"/>
</dbReference>
<sequence>MHRNSDIHTAVDLQSSVGDLYPRDATMAPRFALPSASPGHGEVSDYGQVLNWSAAATPFSHGLGGVNQDMNWLLSNIMVITFCVLLAVVLVYQWLHRGKSYLRKIMSLGRESDQRYWMHEHSQLWPRVKKHLLYAPLSHTRHNREFQISNAIGIGTLPSRFHTLLLVLYLLSNIAYCCILDYGHESEYSVIAELRGRTGQLAALNLIPTVLFALRNNPLIRSTGVSYDTFNLLHRWCARIMILEAVVHTICWAVNTHRAAGSAQIALTLATSTSYQWGMVATCTFSCIFLITPSPFRHAFYETFLNTHRILVMLALAGVYVHLDKANLPQLPYVKLAFALWGTEWLWRSLRICYLNVSRRRGLTKVHIEALPGEACRVTFDIRRPWTYTPGCHVHAYIPMMSLWSSHPFSIAWTENRPKSPPLEIEMEKLPSHNPSEVMGIGKRPSLVPRQSTYSTKTGKTLSILGTVKGNGDNKQTHQLPNTSIPREATVTSISLIMRARSGLTRQIYERANKLPGGTFSTWGAIEGPYGGHESFTSYGTVILFAGGVGITHCVGYAHHLLTQYAAGTCATKKILLVWSVPNTECLEWVRVWMDQILRMEHRREVLRIQLFVTKPRHRGEVMSNTGSVQMFPGRCNPTTILEKEMPERIGARTFALKGDQIISNETMTDPRDPDLHNALSLRPRPAFTHRDSTEQARAADIELQSLPSYTDANDPYSLRHGLKTATDLDTIRANTSRKRTTGCTPVAAGKEAWKTRKLEEFYETQNENISRLLKPVDDHVREAKEKQDSEALQFKIAVHGSFAANIILAGLQLYAAISSGSLSLFTTLADAIFDPMSNLTLILCARAVNRVDPRRWPSGKARIETAGNIAFSFLMTAVSLILIVLSARDLAAGNGGKLTAEFHLASAIVVGVAFCTKLSLFFYCWALRNTYSQIRILWEDHRNDLFINGFGLMTSILGAKVRWWLDPMGAIILSCLIAFLWLRTAKSEFKLLIGVTADTAMLQHLTYISMTHSPLILSLDTVRAWHSGPRLIVEVDIVMDQEQTVKDSHDTAEALQMKLESLPDVERAYVHIDYETSHAPEHFTKKEL</sequence>
<evidence type="ECO:0000256" key="4">
    <source>
        <dbReference type="ARBA" id="ARBA00022692"/>
    </source>
</evidence>
<dbReference type="EMBL" id="NAJO01000018">
    <property type="protein sequence ID" value="OQO05767.1"/>
    <property type="molecule type" value="Genomic_DNA"/>
</dbReference>
<keyword evidence="8" id="KW-0406">Ion transport</keyword>
<dbReference type="GO" id="GO:0008324">
    <property type="term" value="F:monoatomic cation transmembrane transporter activity"/>
    <property type="evidence" value="ECO:0007669"/>
    <property type="project" value="InterPro"/>
</dbReference>
<evidence type="ECO:0000313" key="14">
    <source>
        <dbReference type="Proteomes" id="UP000192596"/>
    </source>
</evidence>
<feature type="region of interest" description="Disordered" evidence="10">
    <location>
        <begin position="434"/>
        <end position="453"/>
    </location>
</feature>
<dbReference type="Pfam" id="PF01794">
    <property type="entry name" value="Ferric_reduct"/>
    <property type="match status" value="1"/>
</dbReference>
<reference evidence="14" key="1">
    <citation type="submission" date="2017-03" db="EMBL/GenBank/DDBJ databases">
        <title>Genomes of endolithic fungi from Antarctica.</title>
        <authorList>
            <person name="Coleine C."/>
            <person name="Masonjones S."/>
            <person name="Stajich J.E."/>
        </authorList>
    </citation>
    <scope>NUCLEOTIDE SEQUENCE [LARGE SCALE GENOMIC DNA]</scope>
    <source>
        <strain evidence="14">CCFEE 5527</strain>
    </source>
</reference>
<evidence type="ECO:0000313" key="13">
    <source>
        <dbReference type="EMBL" id="OQO05767.1"/>
    </source>
</evidence>
<dbReference type="Proteomes" id="UP000192596">
    <property type="component" value="Unassembled WGS sequence"/>
</dbReference>
<dbReference type="InterPro" id="IPR013121">
    <property type="entry name" value="Fe_red_NAD-bd_6"/>
</dbReference>
<evidence type="ECO:0000256" key="10">
    <source>
        <dbReference type="SAM" id="MobiDB-lite"/>
    </source>
</evidence>
<dbReference type="GO" id="GO:0015677">
    <property type="term" value="P:copper ion import"/>
    <property type="evidence" value="ECO:0007669"/>
    <property type="project" value="TreeGrafter"/>
</dbReference>
<dbReference type="InterPro" id="IPR051410">
    <property type="entry name" value="Ferric/Cupric_Reductase"/>
</dbReference>
<dbReference type="CDD" id="cd06186">
    <property type="entry name" value="NOX_Duox_like_FAD_NADP"/>
    <property type="match status" value="1"/>
</dbReference>
<feature type="transmembrane region" description="Helical" evidence="11">
    <location>
        <begin position="867"/>
        <end position="886"/>
    </location>
</feature>
<dbReference type="SUPFAM" id="SSF160240">
    <property type="entry name" value="Cation efflux protein cytoplasmic domain-like"/>
    <property type="match status" value="1"/>
</dbReference>
<dbReference type="Gene3D" id="3.30.70.1350">
    <property type="entry name" value="Cation efflux protein, cytoplasmic domain"/>
    <property type="match status" value="1"/>
</dbReference>
<dbReference type="Pfam" id="PF08030">
    <property type="entry name" value="NAD_binding_6"/>
    <property type="match status" value="1"/>
</dbReference>
<feature type="transmembrane region" description="Helical" evidence="11">
    <location>
        <begin position="968"/>
        <end position="985"/>
    </location>
</feature>
<organism evidence="13 14">
    <name type="scientific">Cryoendolithus antarcticus</name>
    <dbReference type="NCBI Taxonomy" id="1507870"/>
    <lineage>
        <taxon>Eukaryota</taxon>
        <taxon>Fungi</taxon>
        <taxon>Dikarya</taxon>
        <taxon>Ascomycota</taxon>
        <taxon>Pezizomycotina</taxon>
        <taxon>Dothideomycetes</taxon>
        <taxon>Dothideomycetidae</taxon>
        <taxon>Cladosporiales</taxon>
        <taxon>Cladosporiaceae</taxon>
        <taxon>Cryoendolithus</taxon>
    </lineage>
</organism>
<feature type="transmembrane region" description="Helical" evidence="11">
    <location>
        <begin position="72"/>
        <end position="95"/>
    </location>
</feature>
<evidence type="ECO:0000259" key="12">
    <source>
        <dbReference type="PROSITE" id="PS51384"/>
    </source>
</evidence>
<dbReference type="InterPro" id="IPR027470">
    <property type="entry name" value="Cation_efflux_CTD"/>
</dbReference>
<dbReference type="OrthoDB" id="78296at2759"/>
<keyword evidence="7" id="KW-0560">Oxidoreductase</keyword>
<dbReference type="GO" id="GO:0000293">
    <property type="term" value="F:ferric-chelate reductase activity"/>
    <property type="evidence" value="ECO:0007669"/>
    <property type="project" value="UniProtKB-ARBA"/>
</dbReference>
<evidence type="ECO:0000256" key="11">
    <source>
        <dbReference type="SAM" id="Phobius"/>
    </source>
</evidence>